<protein>
    <submittedName>
        <fullName evidence="2">Uncharacterized protein</fullName>
    </submittedName>
</protein>
<dbReference type="EMBL" id="CP053564">
    <property type="protein sequence ID" value="QJY49475.1"/>
    <property type="molecule type" value="Genomic_DNA"/>
</dbReference>
<dbReference type="Proteomes" id="UP000505377">
    <property type="component" value="Chromosome"/>
</dbReference>
<feature type="coiled-coil region" evidence="1">
    <location>
        <begin position="75"/>
        <end position="102"/>
    </location>
</feature>
<keyword evidence="3" id="KW-1185">Reference proteome</keyword>
<organism evidence="2 3">
    <name type="scientific">Pseudonocardia broussonetiae</name>
    <dbReference type="NCBI Taxonomy" id="2736640"/>
    <lineage>
        <taxon>Bacteria</taxon>
        <taxon>Bacillati</taxon>
        <taxon>Actinomycetota</taxon>
        <taxon>Actinomycetes</taxon>
        <taxon>Pseudonocardiales</taxon>
        <taxon>Pseudonocardiaceae</taxon>
        <taxon>Pseudonocardia</taxon>
    </lineage>
</organism>
<evidence type="ECO:0000256" key="1">
    <source>
        <dbReference type="SAM" id="Coils"/>
    </source>
</evidence>
<evidence type="ECO:0000313" key="2">
    <source>
        <dbReference type="EMBL" id="QJY49475.1"/>
    </source>
</evidence>
<accession>A0A6M6JQ16</accession>
<sequence length="111" mass="12665">MTDYPPATMRVSPRALPAMRAAYDRALDDLGAELRALRDVGHLAGPWLGDPVSQETFEFYNRRVMDAPDGPYHALLAYEAELVRVRDQLATMEADYRRTEGENVELWGRRL</sequence>
<dbReference type="RefSeq" id="WP_172165315.1">
    <property type="nucleotide sequence ID" value="NZ_CP053564.1"/>
</dbReference>
<reference evidence="2 3" key="1">
    <citation type="submission" date="2020-05" db="EMBL/GenBank/DDBJ databases">
        <authorList>
            <person name="Mo P."/>
        </authorList>
    </citation>
    <scope>NUCLEOTIDE SEQUENCE [LARGE SCALE GENOMIC DNA]</scope>
    <source>
        <strain evidence="2 3">Gen01</strain>
    </source>
</reference>
<evidence type="ECO:0000313" key="3">
    <source>
        <dbReference type="Proteomes" id="UP000505377"/>
    </source>
</evidence>
<dbReference type="AlphaFoldDB" id="A0A6M6JQ16"/>
<gene>
    <name evidence="2" type="ORF">HOP40_30055</name>
</gene>
<proteinExistence type="predicted"/>
<keyword evidence="1" id="KW-0175">Coiled coil</keyword>
<name>A0A6M6JQ16_9PSEU</name>
<dbReference type="KEGG" id="pbro:HOP40_30055"/>